<protein>
    <submittedName>
        <fullName evidence="10">ABC transporter permease</fullName>
    </submittedName>
</protein>
<feature type="transmembrane region" description="Helical" evidence="8">
    <location>
        <begin position="186"/>
        <end position="206"/>
    </location>
</feature>
<evidence type="ECO:0000256" key="7">
    <source>
        <dbReference type="ARBA" id="ARBA00023136"/>
    </source>
</evidence>
<evidence type="ECO:0000256" key="2">
    <source>
        <dbReference type="ARBA" id="ARBA00022448"/>
    </source>
</evidence>
<evidence type="ECO:0000256" key="8">
    <source>
        <dbReference type="RuleBase" id="RU363032"/>
    </source>
</evidence>
<feature type="domain" description="ABC transmembrane type-1" evidence="9">
    <location>
        <begin position="66"/>
        <end position="256"/>
    </location>
</feature>
<dbReference type="PROSITE" id="PS50928">
    <property type="entry name" value="ABC_TM1"/>
    <property type="match status" value="1"/>
</dbReference>
<evidence type="ECO:0000313" key="11">
    <source>
        <dbReference type="Proteomes" id="UP000600247"/>
    </source>
</evidence>
<evidence type="ECO:0000256" key="6">
    <source>
        <dbReference type="ARBA" id="ARBA00022989"/>
    </source>
</evidence>
<dbReference type="Gene3D" id="1.10.3720.10">
    <property type="entry name" value="MetI-like"/>
    <property type="match status" value="1"/>
</dbReference>
<feature type="transmembrane region" description="Helical" evidence="8">
    <location>
        <begin position="132"/>
        <end position="152"/>
    </location>
</feature>
<dbReference type="CDD" id="cd06261">
    <property type="entry name" value="TM_PBP2"/>
    <property type="match status" value="1"/>
</dbReference>
<dbReference type="EMBL" id="BMHY01000001">
    <property type="protein sequence ID" value="GGG54201.1"/>
    <property type="molecule type" value="Genomic_DNA"/>
</dbReference>
<dbReference type="Pfam" id="PF00528">
    <property type="entry name" value="BPD_transp_1"/>
    <property type="match status" value="1"/>
</dbReference>
<keyword evidence="11" id="KW-1185">Reference proteome</keyword>
<comment type="subcellular location">
    <subcellularLocation>
        <location evidence="1">Cell inner membrane</location>
        <topology evidence="1">Multi-pass membrane protein</topology>
    </subcellularLocation>
    <subcellularLocation>
        <location evidence="8">Cell membrane</location>
        <topology evidence="8">Multi-pass membrane protein</topology>
    </subcellularLocation>
</comment>
<name>A0A917GQC1_9BACL</name>
<reference evidence="10 11" key="1">
    <citation type="journal article" date="2014" name="Int. J. Syst. Evol. Microbiol.">
        <title>Complete genome sequence of Corynebacterium casei LMG S-19264T (=DSM 44701T), isolated from a smear-ripened cheese.</title>
        <authorList>
            <consortium name="US DOE Joint Genome Institute (JGI-PGF)"/>
            <person name="Walter F."/>
            <person name="Albersmeier A."/>
            <person name="Kalinowski J."/>
            <person name="Ruckert C."/>
        </authorList>
    </citation>
    <scope>NUCLEOTIDE SEQUENCE [LARGE SCALE GENOMIC DNA]</scope>
    <source>
        <strain evidence="10 11">CGMCC 1.15286</strain>
    </source>
</reference>
<dbReference type="GO" id="GO:0005886">
    <property type="term" value="C:plasma membrane"/>
    <property type="evidence" value="ECO:0007669"/>
    <property type="project" value="UniProtKB-SubCell"/>
</dbReference>
<keyword evidence="3" id="KW-1003">Cell membrane</keyword>
<comment type="similarity">
    <text evidence="8">Belongs to the binding-protein-dependent transport system permease family.</text>
</comment>
<organism evidence="10 11">
    <name type="scientific">Paenibacillus radicis</name>
    <name type="common">ex Gao et al. 2016</name>
    <dbReference type="NCBI Taxonomy" id="1737354"/>
    <lineage>
        <taxon>Bacteria</taxon>
        <taxon>Bacillati</taxon>
        <taxon>Bacillota</taxon>
        <taxon>Bacilli</taxon>
        <taxon>Bacillales</taxon>
        <taxon>Paenibacillaceae</taxon>
        <taxon>Paenibacillus</taxon>
    </lineage>
</organism>
<feature type="transmembrane region" description="Helical" evidence="8">
    <location>
        <begin position="69"/>
        <end position="95"/>
    </location>
</feature>
<proteinExistence type="inferred from homology"/>
<dbReference type="Proteomes" id="UP000600247">
    <property type="component" value="Unassembled WGS sequence"/>
</dbReference>
<feature type="transmembrane region" description="Helical" evidence="8">
    <location>
        <begin position="107"/>
        <end position="126"/>
    </location>
</feature>
<gene>
    <name evidence="10" type="ORF">GCM10010918_03790</name>
</gene>
<dbReference type="GO" id="GO:0055085">
    <property type="term" value="P:transmembrane transport"/>
    <property type="evidence" value="ECO:0007669"/>
    <property type="project" value="InterPro"/>
</dbReference>
<comment type="caution">
    <text evidence="10">The sequence shown here is derived from an EMBL/GenBank/DDBJ whole genome shotgun (WGS) entry which is preliminary data.</text>
</comment>
<feature type="transmembrane region" description="Helical" evidence="8">
    <location>
        <begin position="237"/>
        <end position="257"/>
    </location>
</feature>
<dbReference type="AlphaFoldDB" id="A0A917GQC1"/>
<dbReference type="SUPFAM" id="SSF161098">
    <property type="entry name" value="MetI-like"/>
    <property type="match status" value="1"/>
</dbReference>
<dbReference type="PANTHER" id="PTHR43357">
    <property type="entry name" value="INNER MEMBRANE ABC TRANSPORTER PERMEASE PROTEIN YDCV"/>
    <property type="match status" value="1"/>
</dbReference>
<keyword evidence="4" id="KW-0997">Cell inner membrane</keyword>
<evidence type="ECO:0000259" key="9">
    <source>
        <dbReference type="PROSITE" id="PS50928"/>
    </source>
</evidence>
<evidence type="ECO:0000256" key="5">
    <source>
        <dbReference type="ARBA" id="ARBA00022692"/>
    </source>
</evidence>
<dbReference type="PANTHER" id="PTHR43357:SF4">
    <property type="entry name" value="INNER MEMBRANE ABC TRANSPORTER PERMEASE PROTEIN YDCV"/>
    <property type="match status" value="1"/>
</dbReference>
<keyword evidence="7 8" id="KW-0472">Membrane</keyword>
<evidence type="ECO:0000256" key="4">
    <source>
        <dbReference type="ARBA" id="ARBA00022519"/>
    </source>
</evidence>
<keyword evidence="6 8" id="KW-1133">Transmembrane helix</keyword>
<dbReference type="InterPro" id="IPR035906">
    <property type="entry name" value="MetI-like_sf"/>
</dbReference>
<keyword evidence="2 8" id="KW-0813">Transport</keyword>
<accession>A0A917GQC1</accession>
<evidence type="ECO:0000256" key="3">
    <source>
        <dbReference type="ARBA" id="ARBA00022475"/>
    </source>
</evidence>
<evidence type="ECO:0000256" key="1">
    <source>
        <dbReference type="ARBA" id="ARBA00004429"/>
    </source>
</evidence>
<keyword evidence="5 8" id="KW-0812">Transmembrane</keyword>
<dbReference type="InterPro" id="IPR000515">
    <property type="entry name" value="MetI-like"/>
</dbReference>
<evidence type="ECO:0000313" key="10">
    <source>
        <dbReference type="EMBL" id="GGG54201.1"/>
    </source>
</evidence>
<sequence>MIGKAKKAGWVNRTLMVALMFYLLLPLLATLIYAFAKEWQATILPERWTLEWFSEMFGDARFMDALWTSLYLCAISVALSLAIMLPAVFIITVYLPKWETFMKGVVVLPYAVPGVVAAVGLIRTYSTGPVPIAGTAYILIGAYFIVILPYMYQGIRNSLLTVSAVELLNSAELLGASRMRAFANVVLPNIWPGVIISTLLSFSVLFGEFVLTNMLVGGHIHTIQIYLYQRLGESGHLASAIVISYFVFILALSLILMKLTQKMNRGIQG</sequence>